<accession>A0A2K8T515</accession>
<keyword evidence="2" id="KW-1185">Reference proteome</keyword>
<proteinExistence type="predicted"/>
<dbReference type="Proteomes" id="UP000232003">
    <property type="component" value="Chromosome"/>
</dbReference>
<evidence type="ECO:0000313" key="1">
    <source>
        <dbReference type="EMBL" id="AUB42797.1"/>
    </source>
</evidence>
<organism evidence="1 2">
    <name type="scientific">Nostoc flagelliforme CCNUN1</name>
    <dbReference type="NCBI Taxonomy" id="2038116"/>
    <lineage>
        <taxon>Bacteria</taxon>
        <taxon>Bacillati</taxon>
        <taxon>Cyanobacteriota</taxon>
        <taxon>Cyanophyceae</taxon>
        <taxon>Nostocales</taxon>
        <taxon>Nostocaceae</taxon>
        <taxon>Nostoc</taxon>
    </lineage>
</organism>
<sequence>MGKFADLDRLLFRLSGKFAKLVTQIGIKLFALRLIFLRRF</sequence>
<evidence type="ECO:0000313" key="2">
    <source>
        <dbReference type="Proteomes" id="UP000232003"/>
    </source>
</evidence>
<protein>
    <submittedName>
        <fullName evidence="1">Uncharacterized protein</fullName>
    </submittedName>
</protein>
<dbReference type="AlphaFoldDB" id="A0A2K8T515"/>
<name>A0A2K8T515_9NOSO</name>
<dbReference type="KEGG" id="nfl:COO91_08943"/>
<dbReference type="EMBL" id="CP024785">
    <property type="protein sequence ID" value="AUB42797.1"/>
    <property type="molecule type" value="Genomic_DNA"/>
</dbReference>
<gene>
    <name evidence="1" type="ORF">COO91_08943</name>
</gene>
<reference evidence="1 2" key="1">
    <citation type="submission" date="2017-11" db="EMBL/GenBank/DDBJ databases">
        <title>Complete genome of a free-living desiccation-tolerant cyanobacterium and its photosynthetic adaptation to extreme terrestrial habitat.</title>
        <authorList>
            <person name="Shang J."/>
        </authorList>
    </citation>
    <scope>NUCLEOTIDE SEQUENCE [LARGE SCALE GENOMIC DNA]</scope>
    <source>
        <strain evidence="1 2">CCNUN1</strain>
    </source>
</reference>